<dbReference type="AlphaFoldDB" id="A0A0K2TXF2"/>
<proteinExistence type="predicted"/>
<organism evidence="1">
    <name type="scientific">Lepeophtheirus salmonis</name>
    <name type="common">Salmon louse</name>
    <name type="synonym">Caligus salmonis</name>
    <dbReference type="NCBI Taxonomy" id="72036"/>
    <lineage>
        <taxon>Eukaryota</taxon>
        <taxon>Metazoa</taxon>
        <taxon>Ecdysozoa</taxon>
        <taxon>Arthropoda</taxon>
        <taxon>Crustacea</taxon>
        <taxon>Multicrustacea</taxon>
        <taxon>Hexanauplia</taxon>
        <taxon>Copepoda</taxon>
        <taxon>Siphonostomatoida</taxon>
        <taxon>Caligidae</taxon>
        <taxon>Lepeophtheirus</taxon>
    </lineage>
</organism>
<feature type="non-terminal residue" evidence="1">
    <location>
        <position position="1"/>
    </location>
</feature>
<protein>
    <submittedName>
        <fullName evidence="1">Uncharacterized protein</fullName>
    </submittedName>
</protein>
<name>A0A0K2TXF2_LEPSM</name>
<reference evidence="1" key="1">
    <citation type="submission" date="2014-05" db="EMBL/GenBank/DDBJ databases">
        <authorList>
            <person name="Chronopoulou M."/>
        </authorList>
    </citation>
    <scope>NUCLEOTIDE SEQUENCE</scope>
    <source>
        <tissue evidence="1">Whole organism</tissue>
    </source>
</reference>
<evidence type="ECO:0000313" key="1">
    <source>
        <dbReference type="EMBL" id="CDW30081.1"/>
    </source>
</evidence>
<sequence>KSSNNFTTHIVYISLPLSLWIAKRTTFVNFNIIHYSLPIQG</sequence>
<dbReference type="EMBL" id="HACA01012720">
    <property type="protein sequence ID" value="CDW30081.1"/>
    <property type="molecule type" value="Transcribed_RNA"/>
</dbReference>
<accession>A0A0K2TXF2</accession>